<name>A0ABS7GVP9_9HYPH</name>
<dbReference type="Proteomes" id="UP000717752">
    <property type="component" value="Unassembled WGS sequence"/>
</dbReference>
<dbReference type="RefSeq" id="WP_220335414.1">
    <property type="nucleotide sequence ID" value="NZ_JAEUAK010000005.1"/>
</dbReference>
<sequence length="100" mass="11279">MAHAIEITSFRLKDGLVAQDFLAANADVEPWLRRQPGFRSRIMVEHEDGTITDMVIWDTARQASDSASRLMRELADSPVHEVIDQTTVSWTIGTVFHQSP</sequence>
<dbReference type="InterPro" id="IPR011008">
    <property type="entry name" value="Dimeric_a/b-barrel"/>
</dbReference>
<protein>
    <recommendedName>
        <fullName evidence="3">ABM domain-containing protein</fullName>
    </recommendedName>
</protein>
<proteinExistence type="predicted"/>
<dbReference type="EMBL" id="JAEUAK010000005">
    <property type="protein sequence ID" value="MBW9054018.1"/>
    <property type="molecule type" value="Genomic_DNA"/>
</dbReference>
<accession>A0ABS7GVP9</accession>
<dbReference type="SUPFAM" id="SSF54909">
    <property type="entry name" value="Dimeric alpha+beta barrel"/>
    <property type="match status" value="1"/>
</dbReference>
<gene>
    <name evidence="1" type="ORF">JNB85_16540</name>
</gene>
<evidence type="ECO:0008006" key="3">
    <source>
        <dbReference type="Google" id="ProtNLM"/>
    </source>
</evidence>
<reference evidence="1 2" key="1">
    <citation type="journal article" date="2021" name="MBio">
        <title>Poor Competitiveness of Bradyrhizobium in Pigeon Pea Root Colonization in Indian Soils.</title>
        <authorList>
            <person name="Chalasani D."/>
            <person name="Basu A."/>
            <person name="Pullabhotla S.V.S.R.N."/>
            <person name="Jorrin B."/>
            <person name="Neal A.L."/>
            <person name="Poole P.S."/>
            <person name="Podile A.R."/>
            <person name="Tkacz A."/>
        </authorList>
    </citation>
    <scope>NUCLEOTIDE SEQUENCE [LARGE SCALE GENOMIC DNA]</scope>
    <source>
        <strain evidence="1 2">HU56</strain>
    </source>
</reference>
<keyword evidence="2" id="KW-1185">Reference proteome</keyword>
<organism evidence="1 2">
    <name type="scientific">Rhizobium mesosinicum</name>
    <dbReference type="NCBI Taxonomy" id="335017"/>
    <lineage>
        <taxon>Bacteria</taxon>
        <taxon>Pseudomonadati</taxon>
        <taxon>Pseudomonadota</taxon>
        <taxon>Alphaproteobacteria</taxon>
        <taxon>Hyphomicrobiales</taxon>
        <taxon>Rhizobiaceae</taxon>
        <taxon>Rhizobium/Agrobacterium group</taxon>
        <taxon>Rhizobium</taxon>
    </lineage>
</organism>
<comment type="caution">
    <text evidence="1">The sequence shown here is derived from an EMBL/GenBank/DDBJ whole genome shotgun (WGS) entry which is preliminary data.</text>
</comment>
<evidence type="ECO:0000313" key="2">
    <source>
        <dbReference type="Proteomes" id="UP000717752"/>
    </source>
</evidence>
<evidence type="ECO:0000313" key="1">
    <source>
        <dbReference type="EMBL" id="MBW9054018.1"/>
    </source>
</evidence>